<reference evidence="2 3" key="1">
    <citation type="submission" date="2022-06" db="EMBL/GenBank/DDBJ databases">
        <title>Isolation of gut microbiota from human fecal samples.</title>
        <authorList>
            <person name="Pamer E.G."/>
            <person name="Barat B."/>
            <person name="Waligurski E."/>
            <person name="Medina S."/>
            <person name="Paddock L."/>
            <person name="Mostad J."/>
        </authorList>
    </citation>
    <scope>NUCLEOTIDE SEQUENCE [LARGE SCALE GENOMIC DNA]</scope>
    <source>
        <strain evidence="2 3">DFI.6.1</strain>
    </source>
</reference>
<dbReference type="PROSITE" id="PS50943">
    <property type="entry name" value="HTH_CROC1"/>
    <property type="match status" value="1"/>
</dbReference>
<name>A0ABT1SJ62_9FIRM</name>
<gene>
    <name evidence="2" type="ORF">NE663_02650</name>
</gene>
<dbReference type="RefSeq" id="WP_256197397.1">
    <property type="nucleotide sequence ID" value="NZ_JANGCH010000003.1"/>
</dbReference>
<proteinExistence type="predicted"/>
<accession>A0ABT1SJ62</accession>
<dbReference type="SUPFAM" id="SSF47413">
    <property type="entry name" value="lambda repressor-like DNA-binding domains"/>
    <property type="match status" value="1"/>
</dbReference>
<comment type="caution">
    <text evidence="2">The sequence shown here is derived from an EMBL/GenBank/DDBJ whole genome shotgun (WGS) entry which is preliminary data.</text>
</comment>
<dbReference type="EMBL" id="JANGCH010000003">
    <property type="protein sequence ID" value="MCQ5121162.1"/>
    <property type="molecule type" value="Genomic_DNA"/>
</dbReference>
<dbReference type="InterPro" id="IPR001387">
    <property type="entry name" value="Cro/C1-type_HTH"/>
</dbReference>
<dbReference type="Gene3D" id="1.10.260.40">
    <property type="entry name" value="lambda repressor-like DNA-binding domains"/>
    <property type="match status" value="1"/>
</dbReference>
<organism evidence="2 3">
    <name type="scientific">Massilicoli timonensis</name>
    <dbReference type="NCBI Taxonomy" id="2015901"/>
    <lineage>
        <taxon>Bacteria</taxon>
        <taxon>Bacillati</taxon>
        <taxon>Bacillota</taxon>
        <taxon>Erysipelotrichia</taxon>
        <taxon>Erysipelotrichales</taxon>
        <taxon>Erysipelotrichaceae</taxon>
        <taxon>Massilicoli</taxon>
    </lineage>
</organism>
<dbReference type="Proteomes" id="UP001524435">
    <property type="component" value="Unassembled WGS sequence"/>
</dbReference>
<feature type="domain" description="HTH cro/C1-type" evidence="1">
    <location>
        <begin position="7"/>
        <end position="62"/>
    </location>
</feature>
<keyword evidence="3" id="KW-1185">Reference proteome</keyword>
<dbReference type="SMART" id="SM00530">
    <property type="entry name" value="HTH_XRE"/>
    <property type="match status" value="1"/>
</dbReference>
<dbReference type="InterPro" id="IPR010982">
    <property type="entry name" value="Lambda_DNA-bd_dom_sf"/>
</dbReference>
<dbReference type="CDD" id="cd00093">
    <property type="entry name" value="HTH_XRE"/>
    <property type="match status" value="1"/>
</dbReference>
<evidence type="ECO:0000259" key="1">
    <source>
        <dbReference type="PROSITE" id="PS50943"/>
    </source>
</evidence>
<dbReference type="Pfam" id="PF01381">
    <property type="entry name" value="HTH_3"/>
    <property type="match status" value="1"/>
</dbReference>
<sequence>MSFGTYLKDVRFKMNVNQTQMAEILDISRTAIKLIENGSTKYPSKKVLHNLSVYLEQTEHEVMMNILFTDKDLSKDASNDLLVYHYLTYMYLEGWNIECSPYIYQVTESYKLEFDGKIVKKREPKNSIIVAKYDRFLVRLASIDSVNDAHGYMGDMLSIMMSVLDDFRSVNVLFDANDKKQCIIFDLFANLKYRKIGFNIKLILFDSIAEKCLSSIIYK</sequence>
<protein>
    <submittedName>
        <fullName evidence="2">Helix-turn-helix domain-containing protein</fullName>
    </submittedName>
</protein>
<evidence type="ECO:0000313" key="3">
    <source>
        <dbReference type="Proteomes" id="UP001524435"/>
    </source>
</evidence>
<evidence type="ECO:0000313" key="2">
    <source>
        <dbReference type="EMBL" id="MCQ5121162.1"/>
    </source>
</evidence>